<dbReference type="EMBL" id="LGRX02010401">
    <property type="protein sequence ID" value="KAK3270422.1"/>
    <property type="molecule type" value="Genomic_DNA"/>
</dbReference>
<dbReference type="CDD" id="cd20356">
    <property type="entry name" value="Rcat_RBR_HHARI-like"/>
    <property type="match status" value="1"/>
</dbReference>
<dbReference type="InterPro" id="IPR013083">
    <property type="entry name" value="Znf_RING/FYVE/PHD"/>
</dbReference>
<keyword evidence="9" id="KW-0833">Ubl conjugation pathway</keyword>
<evidence type="ECO:0000256" key="12">
    <source>
        <dbReference type="SAM" id="MobiDB-lite"/>
    </source>
</evidence>
<reference evidence="15 16" key="1">
    <citation type="journal article" date="2015" name="Genome Biol. Evol.">
        <title>Comparative Genomics of a Bacterivorous Green Alga Reveals Evolutionary Causalities and Consequences of Phago-Mixotrophic Mode of Nutrition.</title>
        <authorList>
            <person name="Burns J.A."/>
            <person name="Paasch A."/>
            <person name="Narechania A."/>
            <person name="Kim E."/>
        </authorList>
    </citation>
    <scope>NUCLEOTIDE SEQUENCE [LARGE SCALE GENOMIC DNA]</scope>
    <source>
        <strain evidence="15 16">PLY_AMNH</strain>
    </source>
</reference>
<evidence type="ECO:0000256" key="1">
    <source>
        <dbReference type="ARBA" id="ARBA00001798"/>
    </source>
</evidence>
<gene>
    <name evidence="15" type="ORF">CYMTET_21184</name>
</gene>
<comment type="function">
    <text evidence="2">Might act as an E3 ubiquitin-protein ligase, or as part of E3 complex, which accepts ubiquitin from specific E2 ubiquitin-conjugating enzymes and then transfers it to substrates.</text>
</comment>
<feature type="domain" description="RING-type" evidence="14">
    <location>
        <begin position="199"/>
        <end position="403"/>
    </location>
</feature>
<evidence type="ECO:0000256" key="5">
    <source>
        <dbReference type="ARBA" id="ARBA00022679"/>
    </source>
</evidence>
<feature type="compositionally biased region" description="Polar residues" evidence="12">
    <location>
        <begin position="35"/>
        <end position="49"/>
    </location>
</feature>
<evidence type="ECO:0000256" key="2">
    <source>
        <dbReference type="ARBA" id="ARBA00003976"/>
    </source>
</evidence>
<dbReference type="Pfam" id="PF21235">
    <property type="entry name" value="UBA_ARI1"/>
    <property type="match status" value="1"/>
</dbReference>
<organism evidence="15 16">
    <name type="scientific">Cymbomonas tetramitiformis</name>
    <dbReference type="NCBI Taxonomy" id="36881"/>
    <lineage>
        <taxon>Eukaryota</taxon>
        <taxon>Viridiplantae</taxon>
        <taxon>Chlorophyta</taxon>
        <taxon>Pyramimonadophyceae</taxon>
        <taxon>Pyramimonadales</taxon>
        <taxon>Pyramimonadaceae</taxon>
        <taxon>Cymbomonas</taxon>
    </lineage>
</organism>
<feature type="domain" description="RING-type" evidence="13">
    <location>
        <begin position="203"/>
        <end position="246"/>
    </location>
</feature>
<evidence type="ECO:0000256" key="10">
    <source>
        <dbReference type="ARBA" id="ARBA00022833"/>
    </source>
</evidence>
<dbReference type="InterPro" id="IPR017907">
    <property type="entry name" value="Znf_RING_CS"/>
</dbReference>
<dbReference type="Pfam" id="PF19422">
    <property type="entry name" value="Ariadne"/>
    <property type="match status" value="1"/>
</dbReference>
<evidence type="ECO:0000256" key="4">
    <source>
        <dbReference type="ARBA" id="ARBA00012251"/>
    </source>
</evidence>
<accession>A0AAE0L3F1</accession>
<sequence>MQRLTRSSARQREEETRPSLPSTNQNSSKRRKQSTENTVTATGNDQVSSDKVAKRTPEEPSNPTTAGTKPSASNSSQQPEQVQNQESDVEISEIPESDVSYFGYCSDDGGEVQSNSKVATETSCMDEQARRRQQQEDTEEVAELLGVENSVATLLLRSVAWNKEDLLSRYMEDAEKVCAAAGVANPAAVSLAMLSAQVSDRECSICRLDGPLAFSALSCGHSYCDCCWKRFLSLKVEEGETRIVCPEPSCSLQVPENIVRQLCDRETFEKYSAYVENAFVDESKTCVWCPYPNCGLSVGTTDSSSKFIICAQRHSFCVECRSEAHAPAQCDQVIEWLKKCDDDSETFNWLSANTQDCPKCQSTIEKNGGCNHMTCRKCKHEFCWVCLGLWQSHTDYYSCNRFDPDKVKASEDGKAKSRAALDRYLHYYHRYMNHERSRKLEEQIRDKAVLKMEELQKKEPQRLWGDVQFVGEATEKLCKCRVVLKWTYVFAHALEDSSSQKNLFCFLQEDLERNTERLSELLESEVENLLKAEVKSEVLALAAVATQSRLKLLQGVEEGLVA</sequence>
<dbReference type="PROSITE" id="PS00518">
    <property type="entry name" value="ZF_RING_1"/>
    <property type="match status" value="1"/>
</dbReference>
<dbReference type="InterPro" id="IPR044066">
    <property type="entry name" value="TRIAD_supradom"/>
</dbReference>
<evidence type="ECO:0000313" key="15">
    <source>
        <dbReference type="EMBL" id="KAK3270422.1"/>
    </source>
</evidence>
<keyword evidence="16" id="KW-1185">Reference proteome</keyword>
<dbReference type="SMART" id="SM00647">
    <property type="entry name" value="IBR"/>
    <property type="match status" value="2"/>
</dbReference>
<feature type="compositionally biased region" description="Polar residues" evidence="12">
    <location>
        <begin position="112"/>
        <end position="125"/>
    </location>
</feature>
<keyword evidence="10" id="KW-0862">Zinc</keyword>
<dbReference type="Gene3D" id="1.20.120.1750">
    <property type="match status" value="1"/>
</dbReference>
<protein>
    <recommendedName>
        <fullName evidence="4">RBR-type E3 ubiquitin transferase</fullName>
        <ecNumber evidence="4">2.3.2.31</ecNumber>
    </recommendedName>
</protein>
<proteinExistence type="inferred from homology"/>
<feature type="region of interest" description="Disordered" evidence="12">
    <location>
        <begin position="1"/>
        <end position="94"/>
    </location>
</feature>
<dbReference type="AlphaFoldDB" id="A0AAE0L3F1"/>
<keyword evidence="8 11" id="KW-0863">Zinc-finger</keyword>
<dbReference type="InterPro" id="IPR045840">
    <property type="entry name" value="Ariadne"/>
</dbReference>
<evidence type="ECO:0000256" key="7">
    <source>
        <dbReference type="ARBA" id="ARBA00022737"/>
    </source>
</evidence>
<dbReference type="PROSITE" id="PS50089">
    <property type="entry name" value="ZF_RING_2"/>
    <property type="match status" value="1"/>
</dbReference>
<dbReference type="PROSITE" id="PS51873">
    <property type="entry name" value="TRIAD"/>
    <property type="match status" value="1"/>
</dbReference>
<evidence type="ECO:0000256" key="9">
    <source>
        <dbReference type="ARBA" id="ARBA00022786"/>
    </source>
</evidence>
<evidence type="ECO:0000313" key="16">
    <source>
        <dbReference type="Proteomes" id="UP001190700"/>
    </source>
</evidence>
<comment type="similarity">
    <text evidence="3">Belongs to the RBR family. Ariadne subfamily.</text>
</comment>
<dbReference type="InterPro" id="IPR031127">
    <property type="entry name" value="E3_UB_ligase_RBR"/>
</dbReference>
<evidence type="ECO:0000256" key="11">
    <source>
        <dbReference type="PROSITE-ProRule" id="PRU00175"/>
    </source>
</evidence>
<dbReference type="GO" id="GO:0061630">
    <property type="term" value="F:ubiquitin protein ligase activity"/>
    <property type="evidence" value="ECO:0007669"/>
    <property type="project" value="UniProtKB-EC"/>
</dbReference>
<name>A0AAE0L3F1_9CHLO</name>
<dbReference type="FunFam" id="3.30.40.10:FF:000019">
    <property type="entry name" value="RBR-type E3 ubiquitin transferase"/>
    <property type="match status" value="1"/>
</dbReference>
<dbReference type="Pfam" id="PF01485">
    <property type="entry name" value="IBR"/>
    <property type="match status" value="1"/>
</dbReference>
<dbReference type="Gene3D" id="3.30.40.10">
    <property type="entry name" value="Zinc/RING finger domain, C3HC4 (zinc finger)"/>
    <property type="match status" value="1"/>
</dbReference>
<feature type="compositionally biased region" description="Polar residues" evidence="12">
    <location>
        <begin position="59"/>
        <end position="86"/>
    </location>
</feature>
<dbReference type="EC" id="2.3.2.31" evidence="4"/>
<dbReference type="GO" id="GO:0016567">
    <property type="term" value="P:protein ubiquitination"/>
    <property type="evidence" value="ECO:0007669"/>
    <property type="project" value="InterPro"/>
</dbReference>
<dbReference type="InterPro" id="IPR048962">
    <property type="entry name" value="ARIH1-like_UBL"/>
</dbReference>
<dbReference type="GO" id="GO:0008270">
    <property type="term" value="F:zinc ion binding"/>
    <property type="evidence" value="ECO:0007669"/>
    <property type="project" value="UniProtKB-KW"/>
</dbReference>
<feature type="region of interest" description="Disordered" evidence="12">
    <location>
        <begin position="111"/>
        <end position="136"/>
    </location>
</feature>
<evidence type="ECO:0000259" key="14">
    <source>
        <dbReference type="PROSITE" id="PS51873"/>
    </source>
</evidence>
<dbReference type="FunFam" id="1.20.120.1750:FF:000007">
    <property type="entry name" value="RBR-type E3 ubiquitin transferase"/>
    <property type="match status" value="1"/>
</dbReference>
<evidence type="ECO:0000259" key="13">
    <source>
        <dbReference type="PROSITE" id="PS50089"/>
    </source>
</evidence>
<dbReference type="InterPro" id="IPR002867">
    <property type="entry name" value="IBR_dom"/>
</dbReference>
<keyword evidence="5" id="KW-0808">Transferase</keyword>
<dbReference type="PANTHER" id="PTHR11685">
    <property type="entry name" value="RBR FAMILY RING FINGER AND IBR DOMAIN-CONTAINING"/>
    <property type="match status" value="1"/>
</dbReference>
<evidence type="ECO:0000256" key="6">
    <source>
        <dbReference type="ARBA" id="ARBA00022723"/>
    </source>
</evidence>
<comment type="caution">
    <text evidence="15">The sequence shown here is derived from an EMBL/GenBank/DDBJ whole genome shotgun (WGS) entry which is preliminary data.</text>
</comment>
<evidence type="ECO:0000256" key="3">
    <source>
        <dbReference type="ARBA" id="ARBA00005884"/>
    </source>
</evidence>
<dbReference type="InterPro" id="IPR001841">
    <property type="entry name" value="Znf_RING"/>
</dbReference>
<dbReference type="Pfam" id="PF22191">
    <property type="entry name" value="IBR_1"/>
    <property type="match status" value="1"/>
</dbReference>
<evidence type="ECO:0000256" key="8">
    <source>
        <dbReference type="ARBA" id="ARBA00022771"/>
    </source>
</evidence>
<comment type="catalytic activity">
    <reaction evidence="1">
        <text>[E2 ubiquitin-conjugating enzyme]-S-ubiquitinyl-L-cysteine + [acceptor protein]-L-lysine = [E2 ubiquitin-conjugating enzyme]-L-cysteine + [acceptor protein]-N(6)-ubiquitinyl-L-lysine.</text>
        <dbReference type="EC" id="2.3.2.31"/>
    </reaction>
</comment>
<dbReference type="SUPFAM" id="SSF57850">
    <property type="entry name" value="RING/U-box"/>
    <property type="match status" value="3"/>
</dbReference>
<dbReference type="Proteomes" id="UP001190700">
    <property type="component" value="Unassembled WGS sequence"/>
</dbReference>
<keyword evidence="7" id="KW-0677">Repeat</keyword>
<keyword evidence="6" id="KW-0479">Metal-binding</keyword>